<reference evidence="3" key="1">
    <citation type="submission" date="2017-02" db="UniProtKB">
        <authorList>
            <consortium name="WormBaseParasite"/>
        </authorList>
    </citation>
    <scope>IDENTIFICATION</scope>
</reference>
<dbReference type="AlphaFoldDB" id="A0A0N4XMU0"/>
<dbReference type="STRING" id="27835.A0A0N4XMU0"/>
<organism evidence="3">
    <name type="scientific">Nippostrongylus brasiliensis</name>
    <name type="common">Rat hookworm</name>
    <dbReference type="NCBI Taxonomy" id="27835"/>
    <lineage>
        <taxon>Eukaryota</taxon>
        <taxon>Metazoa</taxon>
        <taxon>Ecdysozoa</taxon>
        <taxon>Nematoda</taxon>
        <taxon>Chromadorea</taxon>
        <taxon>Rhabditida</taxon>
        <taxon>Rhabditina</taxon>
        <taxon>Rhabditomorpha</taxon>
        <taxon>Strongyloidea</taxon>
        <taxon>Heligmosomidae</taxon>
        <taxon>Nippostrongylus</taxon>
    </lineage>
</organism>
<protein>
    <submittedName>
        <fullName evidence="3">Secreted protein</fullName>
    </submittedName>
</protein>
<keyword evidence="2" id="KW-1185">Reference proteome</keyword>
<gene>
    <name evidence="1" type="ORF">NBR_LOCUS3843</name>
</gene>
<reference evidence="1 2" key="2">
    <citation type="submission" date="2018-11" db="EMBL/GenBank/DDBJ databases">
        <authorList>
            <consortium name="Pathogen Informatics"/>
        </authorList>
    </citation>
    <scope>NUCLEOTIDE SEQUENCE [LARGE SCALE GENOMIC DNA]</scope>
</reference>
<evidence type="ECO:0000313" key="2">
    <source>
        <dbReference type="Proteomes" id="UP000271162"/>
    </source>
</evidence>
<proteinExistence type="predicted"/>
<dbReference type="Proteomes" id="UP000271162">
    <property type="component" value="Unassembled WGS sequence"/>
</dbReference>
<accession>A0A0N4XMU0</accession>
<name>A0A0N4XMU0_NIPBR</name>
<evidence type="ECO:0000313" key="1">
    <source>
        <dbReference type="EMBL" id="VDL67432.1"/>
    </source>
</evidence>
<dbReference type="WBParaSite" id="NBR_0000384201-mRNA-1">
    <property type="protein sequence ID" value="NBR_0000384201-mRNA-1"/>
    <property type="gene ID" value="NBR_0000384201"/>
</dbReference>
<sequence length="93" mass="10446">MGSCMAFVFGVMIEFTICHFAKNQELIRCEPQPSLIVDTALSTLFGATRDIDDLDSPEAKFSEVISLPLPSFRTDNVFYIYLVAVIEHLLPFV</sequence>
<dbReference type="EMBL" id="UYSL01006279">
    <property type="protein sequence ID" value="VDL67432.1"/>
    <property type="molecule type" value="Genomic_DNA"/>
</dbReference>
<evidence type="ECO:0000313" key="3">
    <source>
        <dbReference type="WBParaSite" id="NBR_0000384201-mRNA-1"/>
    </source>
</evidence>